<evidence type="ECO:0008006" key="3">
    <source>
        <dbReference type="Google" id="ProtNLM"/>
    </source>
</evidence>
<comment type="caution">
    <text evidence="1">The sequence shown here is derived from an EMBL/GenBank/DDBJ whole genome shotgun (WGS) entry which is preliminary data.</text>
</comment>
<dbReference type="EMBL" id="JBHSLU010000004">
    <property type="protein sequence ID" value="MFC5504142.1"/>
    <property type="molecule type" value="Genomic_DNA"/>
</dbReference>
<accession>A0ABW0NYF8</accession>
<dbReference type="RefSeq" id="WP_156446667.1">
    <property type="nucleotide sequence ID" value="NZ_JBHSLU010000004.1"/>
</dbReference>
<sequence>MKRAFQLLGILGLATLLAGCDKCGNLGPFFTGPDQKVCTSSTPQG</sequence>
<name>A0ABW0NYF8_9HYPH</name>
<dbReference type="Proteomes" id="UP001596060">
    <property type="component" value="Unassembled WGS sequence"/>
</dbReference>
<evidence type="ECO:0000313" key="2">
    <source>
        <dbReference type="Proteomes" id="UP001596060"/>
    </source>
</evidence>
<evidence type="ECO:0000313" key="1">
    <source>
        <dbReference type="EMBL" id="MFC5504142.1"/>
    </source>
</evidence>
<reference evidence="2" key="1">
    <citation type="journal article" date="2019" name="Int. J. Syst. Evol. Microbiol.">
        <title>The Global Catalogue of Microorganisms (GCM) 10K type strain sequencing project: providing services to taxonomists for standard genome sequencing and annotation.</title>
        <authorList>
            <consortium name="The Broad Institute Genomics Platform"/>
            <consortium name="The Broad Institute Genome Sequencing Center for Infectious Disease"/>
            <person name="Wu L."/>
            <person name="Ma J."/>
        </authorList>
    </citation>
    <scope>NUCLEOTIDE SEQUENCE [LARGE SCALE GENOMIC DNA]</scope>
    <source>
        <strain evidence="2">CCUG 43117</strain>
    </source>
</reference>
<proteinExistence type="predicted"/>
<gene>
    <name evidence="1" type="ORF">ACFPN9_02580</name>
</gene>
<dbReference type="PROSITE" id="PS51257">
    <property type="entry name" value="PROKAR_LIPOPROTEIN"/>
    <property type="match status" value="1"/>
</dbReference>
<keyword evidence="2" id="KW-1185">Reference proteome</keyword>
<protein>
    <recommendedName>
        <fullName evidence="3">Lipoprotein</fullName>
    </recommendedName>
</protein>
<organism evidence="1 2">
    <name type="scientific">Bosea massiliensis</name>
    <dbReference type="NCBI Taxonomy" id="151419"/>
    <lineage>
        <taxon>Bacteria</taxon>
        <taxon>Pseudomonadati</taxon>
        <taxon>Pseudomonadota</taxon>
        <taxon>Alphaproteobacteria</taxon>
        <taxon>Hyphomicrobiales</taxon>
        <taxon>Boseaceae</taxon>
        <taxon>Bosea</taxon>
    </lineage>
</organism>